<evidence type="ECO:0000313" key="2">
    <source>
        <dbReference type="Proteomes" id="UP001356308"/>
    </source>
</evidence>
<proteinExistence type="predicted"/>
<comment type="caution">
    <text evidence="1">The sequence shown here is derived from an EMBL/GenBank/DDBJ whole genome shotgun (WGS) entry which is preliminary data.</text>
</comment>
<protein>
    <submittedName>
        <fullName evidence="1">DUF5004 domain-containing protein</fullName>
    </submittedName>
</protein>
<dbReference type="InterPro" id="IPR032168">
    <property type="entry name" value="DUF5004"/>
</dbReference>
<organism evidence="1 2">
    <name type="scientific">Maribacter cobaltidurans</name>
    <dbReference type="NCBI Taxonomy" id="1178778"/>
    <lineage>
        <taxon>Bacteria</taxon>
        <taxon>Pseudomonadati</taxon>
        <taxon>Bacteroidota</taxon>
        <taxon>Flavobacteriia</taxon>
        <taxon>Flavobacteriales</taxon>
        <taxon>Flavobacteriaceae</taxon>
        <taxon>Maribacter</taxon>
    </lineage>
</organism>
<sequence length="172" mass="19057">MMNRISLLCLGILGLTFLNCGVTEDPLECPPQFTGELQATETKLVGEWSLIDLVSDTEVDLTNDFTDNPSVDMFSQYADCSKDAVFIFGENRVYSYENGSRTEGCNGTSNSGTWRLDSDELFLIISCGSLNSQLSFNESNTRFEYSNTVEIQEVNGVVTTAAVTYTYEKVEP</sequence>
<accession>A0ABU7IXW3</accession>
<evidence type="ECO:0000313" key="1">
    <source>
        <dbReference type="EMBL" id="MEE1977403.1"/>
    </source>
</evidence>
<gene>
    <name evidence="1" type="ORF">V1I91_15060</name>
</gene>
<dbReference type="Pfam" id="PF16395">
    <property type="entry name" value="DUF5004"/>
    <property type="match status" value="1"/>
</dbReference>
<reference evidence="1 2" key="1">
    <citation type="submission" date="2024-01" db="EMBL/GenBank/DDBJ databases">
        <title>Maribacter spp. originated from different algae showed divergent polysaccharides utilization ability.</title>
        <authorList>
            <person name="Wang H."/>
            <person name="Wu Y."/>
        </authorList>
    </citation>
    <scope>NUCLEOTIDE SEQUENCE [LARGE SCALE GENOMIC DNA]</scope>
    <source>
        <strain evidence="1 2">PR1</strain>
    </source>
</reference>
<dbReference type="RefSeq" id="WP_272652093.1">
    <property type="nucleotide sequence ID" value="NZ_JAZDDG010000007.1"/>
</dbReference>
<name>A0ABU7IXW3_9FLAO</name>
<dbReference type="EMBL" id="JAZDDG010000007">
    <property type="protein sequence ID" value="MEE1977403.1"/>
    <property type="molecule type" value="Genomic_DNA"/>
</dbReference>
<dbReference type="Proteomes" id="UP001356308">
    <property type="component" value="Unassembled WGS sequence"/>
</dbReference>
<keyword evidence="2" id="KW-1185">Reference proteome</keyword>